<feature type="region of interest" description="Disordered" evidence="12">
    <location>
        <begin position="406"/>
        <end position="518"/>
    </location>
</feature>
<keyword evidence="9" id="KW-0804">Transcription</keyword>
<evidence type="ECO:0000256" key="2">
    <source>
        <dbReference type="ARBA" id="ARBA00004496"/>
    </source>
</evidence>
<feature type="compositionally biased region" description="Basic residues" evidence="12">
    <location>
        <begin position="446"/>
        <end position="456"/>
    </location>
</feature>
<dbReference type="Pfam" id="PF00096">
    <property type="entry name" value="zf-C2H2"/>
    <property type="match status" value="2"/>
</dbReference>
<dbReference type="GO" id="GO:0071467">
    <property type="term" value="P:cellular response to pH"/>
    <property type="evidence" value="ECO:0007669"/>
    <property type="project" value="UniProtKB-ARBA"/>
</dbReference>
<dbReference type="GO" id="GO:0000981">
    <property type="term" value="F:DNA-binding transcription factor activity, RNA polymerase II-specific"/>
    <property type="evidence" value="ECO:0007669"/>
    <property type="project" value="TreeGrafter"/>
</dbReference>
<dbReference type="PANTHER" id="PTHR24394:SF29">
    <property type="entry name" value="MYONEURIN"/>
    <property type="match status" value="1"/>
</dbReference>
<evidence type="ECO:0000256" key="8">
    <source>
        <dbReference type="ARBA" id="ARBA00023015"/>
    </source>
</evidence>
<comment type="subcellular location">
    <subcellularLocation>
        <location evidence="2">Cytoplasm</location>
    </subcellularLocation>
    <subcellularLocation>
        <location evidence="1">Nucleus</location>
    </subcellularLocation>
</comment>
<evidence type="ECO:0000256" key="9">
    <source>
        <dbReference type="ARBA" id="ARBA00023163"/>
    </source>
</evidence>
<dbReference type="Proteomes" id="UP000750334">
    <property type="component" value="Unassembled WGS sequence"/>
</dbReference>
<feature type="domain" description="C2H2-type" evidence="13">
    <location>
        <begin position="607"/>
        <end position="634"/>
    </location>
</feature>
<gene>
    <name evidence="14" type="primary">BUB3_5</name>
    <name evidence="14" type="ORF">C6P45_003968</name>
</gene>
<dbReference type="InterPro" id="IPR036236">
    <property type="entry name" value="Znf_C2H2_sf"/>
</dbReference>
<keyword evidence="5" id="KW-0677">Repeat</keyword>
<feature type="compositionally biased region" description="Low complexity" evidence="12">
    <location>
        <begin position="470"/>
        <end position="480"/>
    </location>
</feature>
<evidence type="ECO:0000256" key="3">
    <source>
        <dbReference type="ARBA" id="ARBA00022490"/>
    </source>
</evidence>
<feature type="domain" description="C2H2-type" evidence="13">
    <location>
        <begin position="635"/>
        <end position="662"/>
    </location>
</feature>
<dbReference type="FunFam" id="3.30.160.60:FF:000181">
    <property type="entry name" value="C2H2 type zinc finger protein"/>
    <property type="match status" value="1"/>
</dbReference>
<dbReference type="PROSITE" id="PS00028">
    <property type="entry name" value="ZINC_FINGER_C2H2_1"/>
    <property type="match status" value="2"/>
</dbReference>
<evidence type="ECO:0000256" key="5">
    <source>
        <dbReference type="ARBA" id="ARBA00022737"/>
    </source>
</evidence>
<dbReference type="PROSITE" id="PS50157">
    <property type="entry name" value="ZINC_FINGER_C2H2_2"/>
    <property type="match status" value="3"/>
</dbReference>
<keyword evidence="4" id="KW-0479">Metal-binding</keyword>
<dbReference type="InterPro" id="IPR013087">
    <property type="entry name" value="Znf_C2H2_type"/>
</dbReference>
<evidence type="ECO:0000313" key="14">
    <source>
        <dbReference type="EMBL" id="KAG0669252.1"/>
    </source>
</evidence>
<feature type="compositionally biased region" description="Low complexity" evidence="12">
    <location>
        <begin position="9"/>
        <end position="23"/>
    </location>
</feature>
<keyword evidence="15" id="KW-1185">Reference proteome</keyword>
<evidence type="ECO:0000256" key="6">
    <source>
        <dbReference type="ARBA" id="ARBA00022771"/>
    </source>
</evidence>
<dbReference type="EMBL" id="PUHR01000046">
    <property type="protein sequence ID" value="KAG0669252.1"/>
    <property type="molecule type" value="Genomic_DNA"/>
</dbReference>
<dbReference type="GO" id="GO:0005737">
    <property type="term" value="C:cytoplasm"/>
    <property type="evidence" value="ECO:0007669"/>
    <property type="project" value="UniProtKB-SubCell"/>
</dbReference>
<organism evidence="14 15">
    <name type="scientific">Maudiozyma exigua</name>
    <name type="common">Yeast</name>
    <name type="synonym">Kazachstania exigua</name>
    <dbReference type="NCBI Taxonomy" id="34358"/>
    <lineage>
        <taxon>Eukaryota</taxon>
        <taxon>Fungi</taxon>
        <taxon>Dikarya</taxon>
        <taxon>Ascomycota</taxon>
        <taxon>Saccharomycotina</taxon>
        <taxon>Saccharomycetes</taxon>
        <taxon>Saccharomycetales</taxon>
        <taxon>Saccharomycetaceae</taxon>
        <taxon>Maudiozyma</taxon>
    </lineage>
</organism>
<comment type="caution">
    <text evidence="14">The sequence shown here is derived from an EMBL/GenBank/DDBJ whole genome shotgun (WGS) entry which is preliminary data.</text>
</comment>
<keyword evidence="3" id="KW-0963">Cytoplasm</keyword>
<evidence type="ECO:0000256" key="4">
    <source>
        <dbReference type="ARBA" id="ARBA00022723"/>
    </source>
</evidence>
<evidence type="ECO:0000256" key="11">
    <source>
        <dbReference type="PROSITE-ProRule" id="PRU00042"/>
    </source>
</evidence>
<keyword evidence="8" id="KW-0805">Transcription regulation</keyword>
<feature type="region of interest" description="Disordered" evidence="12">
    <location>
        <begin position="1"/>
        <end position="31"/>
    </location>
</feature>
<evidence type="ECO:0000256" key="7">
    <source>
        <dbReference type="ARBA" id="ARBA00022833"/>
    </source>
</evidence>
<dbReference type="AlphaFoldDB" id="A0A9P7BA55"/>
<accession>A0A9P7BA55</accession>
<evidence type="ECO:0000313" key="15">
    <source>
        <dbReference type="Proteomes" id="UP000750334"/>
    </source>
</evidence>
<evidence type="ECO:0000256" key="10">
    <source>
        <dbReference type="ARBA" id="ARBA00023242"/>
    </source>
</evidence>
<proteinExistence type="predicted"/>
<protein>
    <submittedName>
        <fullName evidence="14">Mitotic spindle checkpoint protein Bub3</fullName>
    </submittedName>
</protein>
<keyword evidence="6 11" id="KW-0863">Zinc-finger</keyword>
<name>A0A9P7BA55_MAUEX</name>
<feature type="compositionally biased region" description="Low complexity" evidence="12">
    <location>
        <begin position="495"/>
        <end position="508"/>
    </location>
</feature>
<dbReference type="OrthoDB" id="8117402at2759"/>
<dbReference type="GO" id="GO:0045944">
    <property type="term" value="P:positive regulation of transcription by RNA polymerase II"/>
    <property type="evidence" value="ECO:0007669"/>
    <property type="project" value="UniProtKB-ARBA"/>
</dbReference>
<dbReference type="PANTHER" id="PTHR24394">
    <property type="entry name" value="ZINC FINGER PROTEIN"/>
    <property type="match status" value="1"/>
</dbReference>
<evidence type="ECO:0000256" key="12">
    <source>
        <dbReference type="SAM" id="MobiDB-lite"/>
    </source>
</evidence>
<dbReference type="GO" id="GO:0005634">
    <property type="term" value="C:nucleus"/>
    <property type="evidence" value="ECO:0007669"/>
    <property type="project" value="UniProtKB-SubCell"/>
</dbReference>
<dbReference type="SMART" id="SM00355">
    <property type="entry name" value="ZnF_C2H2"/>
    <property type="match status" value="2"/>
</dbReference>
<reference evidence="14 15" key="1">
    <citation type="submission" date="2020-11" db="EMBL/GenBank/DDBJ databases">
        <title>Kefir isolates.</title>
        <authorList>
            <person name="Marcisauskas S."/>
            <person name="Kim Y."/>
            <person name="Blasche S."/>
        </authorList>
    </citation>
    <scope>NUCLEOTIDE SEQUENCE [LARGE SCALE GENOMIC DNA]</scope>
    <source>
        <strain evidence="14 15">OG2</strain>
    </source>
</reference>
<sequence length="716" mass="80167">MEFYNESPTSSTTSTTNNNNNNNNRRKNSEQLRQDAVQDINYMIEHMTNRSGNNNRSYNNSSNYSNNNINAVQQEQKFVPNGLDDNPILNQLLTNDINTSKSRDTTPITRGNSLTERYLSTDSNMTSDASPQLVQTPTLLISDIDDLLNDTNIGLVETNNSNNATMPQFIIPNNNSSNTTTSDRQFLNTGSKNQNIEEFNDTSSAISSQNSPYLAPQDTYLNSKNLMPVSPGPISSSPSFSNDLGQIDNLSINNSNNNNSNNDDLLSVYSNNSAYSNNSFNSNVLLPTNSHGYKHISNIDDIDVLLKDLKQEDVDPLQFDNDAIIQDISNNNNNNNNVPVTPLISVSQFEQSMYVNNNINNNTNTNSNMSPQIKIELDNNNNDIFNFHNNINIKTEEFPPVMNSMMSYSTDQENNGTPNSNTNFLLHPSNLDANTLDTHNEMVQGRKGRRKSRSRRNSSTITPIQRKNNRSLSRSPSRSPSIHRGRKESGQIDDSSIYRSSSITSRSTKPVSFDEKARSISQNREKLLEMADLKIEEPRDTGIDNFLNNGGSSTPDFDNMNSASDMNNTVYPTTSTDYSNAEIDSETGNVVRSRVSRSSSQKNAATYACELCDKKFTRPYNLKSHLRTHTNERPFVCTVCGKAFARQHDRKRHEDLHSGKKRYECGGKLKDGTPWGCGKKFARSDALGRHFKTDCGKRCIAPLYQEAANEKMMGEA</sequence>
<dbReference type="Gene3D" id="3.30.160.60">
    <property type="entry name" value="Classic Zinc Finger"/>
    <property type="match status" value="3"/>
</dbReference>
<keyword evidence="10" id="KW-0539">Nucleus</keyword>
<dbReference type="SUPFAM" id="SSF57667">
    <property type="entry name" value="beta-beta-alpha zinc fingers"/>
    <property type="match status" value="1"/>
</dbReference>
<dbReference type="FunFam" id="3.30.160.60:FF:000239">
    <property type="entry name" value="C2H2 type zinc finger protein"/>
    <property type="match status" value="1"/>
</dbReference>
<keyword evidence="7" id="KW-0862">Zinc</keyword>
<evidence type="ECO:0000256" key="1">
    <source>
        <dbReference type="ARBA" id="ARBA00004123"/>
    </source>
</evidence>
<dbReference type="GO" id="GO:0008270">
    <property type="term" value="F:zinc ion binding"/>
    <property type="evidence" value="ECO:0007669"/>
    <property type="project" value="UniProtKB-KW"/>
</dbReference>
<feature type="domain" description="C2H2-type" evidence="13">
    <location>
        <begin position="663"/>
        <end position="699"/>
    </location>
</feature>
<feature type="compositionally biased region" description="Polar residues" evidence="12">
    <location>
        <begin position="406"/>
        <end position="424"/>
    </location>
</feature>
<evidence type="ECO:0000259" key="13">
    <source>
        <dbReference type="PROSITE" id="PS50157"/>
    </source>
</evidence>
<dbReference type="GO" id="GO:0071277">
    <property type="term" value="P:cellular response to calcium ion"/>
    <property type="evidence" value="ECO:0007669"/>
    <property type="project" value="UniProtKB-ARBA"/>
</dbReference>
<dbReference type="FunFam" id="3.30.160.60:FF:000065">
    <property type="entry name" value="B-cell CLL/lymphoma 6, member B"/>
    <property type="match status" value="1"/>
</dbReference>